<comment type="caution">
    <text evidence="1">The sequence shown here is derived from an EMBL/GenBank/DDBJ whole genome shotgun (WGS) entry which is preliminary data.</text>
</comment>
<organism evidence="1 2">
    <name type="scientific">Caerostris extrusa</name>
    <name type="common">Bark spider</name>
    <name type="synonym">Caerostris bankana</name>
    <dbReference type="NCBI Taxonomy" id="172846"/>
    <lineage>
        <taxon>Eukaryota</taxon>
        <taxon>Metazoa</taxon>
        <taxon>Ecdysozoa</taxon>
        <taxon>Arthropoda</taxon>
        <taxon>Chelicerata</taxon>
        <taxon>Arachnida</taxon>
        <taxon>Araneae</taxon>
        <taxon>Araneomorphae</taxon>
        <taxon>Entelegynae</taxon>
        <taxon>Araneoidea</taxon>
        <taxon>Araneidae</taxon>
        <taxon>Caerostris</taxon>
    </lineage>
</organism>
<name>A0AAV4MEW8_CAEEX</name>
<gene>
    <name evidence="1" type="ORF">CEXT_546231</name>
</gene>
<sequence length="110" mass="12421">MKRIFPLSIIHTSITAAVIGIVSFSPGNIHSGWHQNQRERDERQTASDYLLHLLKFGLVFFPNFHQLLIKDSFQTVFPGLFSFHPHNSNFLGGKRGRGGRGRSKLNSSCV</sequence>
<keyword evidence="2" id="KW-1185">Reference proteome</keyword>
<reference evidence="1 2" key="1">
    <citation type="submission" date="2021-06" db="EMBL/GenBank/DDBJ databases">
        <title>Caerostris extrusa draft genome.</title>
        <authorList>
            <person name="Kono N."/>
            <person name="Arakawa K."/>
        </authorList>
    </citation>
    <scope>NUCLEOTIDE SEQUENCE [LARGE SCALE GENOMIC DNA]</scope>
</reference>
<protein>
    <submittedName>
        <fullName evidence="1">Uncharacterized protein</fullName>
    </submittedName>
</protein>
<evidence type="ECO:0000313" key="2">
    <source>
        <dbReference type="Proteomes" id="UP001054945"/>
    </source>
</evidence>
<dbReference type="AlphaFoldDB" id="A0AAV4MEW8"/>
<proteinExistence type="predicted"/>
<dbReference type="EMBL" id="BPLR01002121">
    <property type="protein sequence ID" value="GIX70212.1"/>
    <property type="molecule type" value="Genomic_DNA"/>
</dbReference>
<accession>A0AAV4MEW8</accession>
<evidence type="ECO:0000313" key="1">
    <source>
        <dbReference type="EMBL" id="GIX70212.1"/>
    </source>
</evidence>
<dbReference type="Proteomes" id="UP001054945">
    <property type="component" value="Unassembled WGS sequence"/>
</dbReference>